<evidence type="ECO:0000313" key="2">
    <source>
        <dbReference type="Proteomes" id="UP000192527"/>
    </source>
</evidence>
<organism evidence="1 2">
    <name type="scientific">Halobacillus mangrovi</name>
    <dbReference type="NCBI Taxonomy" id="402384"/>
    <lineage>
        <taxon>Bacteria</taxon>
        <taxon>Bacillati</taxon>
        <taxon>Bacillota</taxon>
        <taxon>Bacilli</taxon>
        <taxon>Bacillales</taxon>
        <taxon>Bacillaceae</taxon>
        <taxon>Halobacillus</taxon>
    </lineage>
</organism>
<dbReference type="Proteomes" id="UP000192527">
    <property type="component" value="Chromosome"/>
</dbReference>
<dbReference type="RefSeq" id="WP_085027116.1">
    <property type="nucleotide sequence ID" value="NZ_CP020772.1"/>
</dbReference>
<dbReference type="OrthoDB" id="2380109at2"/>
<dbReference type="AlphaFoldDB" id="A0A1W5ZQG2"/>
<accession>A0A1W5ZQG2</accession>
<gene>
    <name evidence="1" type="ORF">HM131_01145</name>
</gene>
<sequence>MKNTDPILTYLQVTAHTRPFLSACYEKIEHPKADHHAFHNAERFMYGLTMGNDYWTTAERTPLSVQPLLYYYGLNHYLKSLILTVDPGYPATAKVLAHGLSTRKRKKQHYRFLEDDVRIQPHGLFPYAAQHLFSFSSSKEKISMDELLYPLEPMASMYQFKPEKDREIEEKWPPLLAYFAVLYNLSMLVRYEGEWWGEMQQMRDREDYVFIVQFLQAASGQIPVLISDWLKEQFSST</sequence>
<dbReference type="Pfam" id="PF14175">
    <property type="entry name" value="YaaC"/>
    <property type="match status" value="2"/>
</dbReference>
<dbReference type="KEGG" id="hmn:HM131_01145"/>
<protein>
    <recommendedName>
        <fullName evidence="3">YaaC-like Protein</fullName>
    </recommendedName>
</protein>
<dbReference type="InterPro" id="IPR026988">
    <property type="entry name" value="YaaC-like"/>
</dbReference>
<dbReference type="EMBL" id="CP020772">
    <property type="protein sequence ID" value="ARI75513.1"/>
    <property type="molecule type" value="Genomic_DNA"/>
</dbReference>
<evidence type="ECO:0008006" key="3">
    <source>
        <dbReference type="Google" id="ProtNLM"/>
    </source>
</evidence>
<proteinExistence type="predicted"/>
<keyword evidence="2" id="KW-1185">Reference proteome</keyword>
<reference evidence="1 2" key="1">
    <citation type="submission" date="2017-04" db="EMBL/GenBank/DDBJ databases">
        <title>The whole genome sequencing and assembly of Halobacillus mangrovi strain.</title>
        <authorList>
            <person name="Lee S.-J."/>
            <person name="Park M.-K."/>
            <person name="Kim J.-Y."/>
            <person name="Lee Y.-J."/>
            <person name="Yi H."/>
            <person name="Bahn Y.-S."/>
            <person name="Kim J.F."/>
            <person name="Lee D.-W."/>
        </authorList>
    </citation>
    <scope>NUCLEOTIDE SEQUENCE [LARGE SCALE GENOMIC DNA]</scope>
    <source>
        <strain evidence="1 2">KTB 131</strain>
    </source>
</reference>
<dbReference type="STRING" id="402384.HM131_01145"/>
<name>A0A1W5ZQG2_9BACI</name>
<evidence type="ECO:0000313" key="1">
    <source>
        <dbReference type="EMBL" id="ARI75513.1"/>
    </source>
</evidence>